<dbReference type="InterPro" id="IPR004358">
    <property type="entry name" value="Sig_transdc_His_kin-like_C"/>
</dbReference>
<dbReference type="InterPro" id="IPR036097">
    <property type="entry name" value="HisK_dim/P_sf"/>
</dbReference>
<evidence type="ECO:0000256" key="5">
    <source>
        <dbReference type="PROSITE-ProRule" id="PRU00169"/>
    </source>
</evidence>
<feature type="domain" description="Response regulatory" evidence="7">
    <location>
        <begin position="1271"/>
        <end position="1386"/>
    </location>
</feature>
<evidence type="ECO:0000313" key="8">
    <source>
        <dbReference type="EMBL" id="MEA5444984.1"/>
    </source>
</evidence>
<feature type="domain" description="Histidine kinase" evidence="6">
    <location>
        <begin position="943"/>
        <end position="1158"/>
    </location>
</feature>
<evidence type="ECO:0000256" key="1">
    <source>
        <dbReference type="ARBA" id="ARBA00000085"/>
    </source>
</evidence>
<evidence type="ECO:0000259" key="7">
    <source>
        <dbReference type="PROSITE" id="PS50110"/>
    </source>
</evidence>
<accession>A0AAP6JHJ8</accession>
<dbReference type="InterPro" id="IPR011110">
    <property type="entry name" value="Reg_prop"/>
</dbReference>
<dbReference type="Pfam" id="PF00072">
    <property type="entry name" value="Response_reg"/>
    <property type="match status" value="1"/>
</dbReference>
<dbReference type="PANTHER" id="PTHR45339">
    <property type="entry name" value="HYBRID SIGNAL TRANSDUCTION HISTIDINE KINASE J"/>
    <property type="match status" value="1"/>
</dbReference>
<dbReference type="CDD" id="cd16922">
    <property type="entry name" value="HATPase_EvgS-ArcB-TorS-like"/>
    <property type="match status" value="1"/>
</dbReference>
<comment type="caution">
    <text evidence="8">The sequence shown here is derived from an EMBL/GenBank/DDBJ whole genome shotgun (WGS) entry which is preliminary data.</text>
</comment>
<dbReference type="InterPro" id="IPR036890">
    <property type="entry name" value="HATPase_C_sf"/>
</dbReference>
<evidence type="ECO:0000313" key="9">
    <source>
        <dbReference type="Proteomes" id="UP001302316"/>
    </source>
</evidence>
<dbReference type="Gene3D" id="3.30.450.40">
    <property type="match status" value="1"/>
</dbReference>
<dbReference type="FunFam" id="3.30.565.10:FF:000010">
    <property type="entry name" value="Sensor histidine kinase RcsC"/>
    <property type="match status" value="1"/>
</dbReference>
<dbReference type="PRINTS" id="PR00344">
    <property type="entry name" value="BCTRLSENSOR"/>
</dbReference>
<keyword evidence="3 5" id="KW-0597">Phosphoprotein</keyword>
<dbReference type="EMBL" id="JAYGII010000005">
    <property type="protein sequence ID" value="MEA5444984.1"/>
    <property type="molecule type" value="Genomic_DNA"/>
</dbReference>
<dbReference type="Gene3D" id="2.60.40.10">
    <property type="entry name" value="Immunoglobulins"/>
    <property type="match status" value="1"/>
</dbReference>
<dbReference type="SMART" id="SM00387">
    <property type="entry name" value="HATPase_c"/>
    <property type="match status" value="1"/>
</dbReference>
<dbReference type="Gene3D" id="1.10.287.130">
    <property type="match status" value="1"/>
</dbReference>
<comment type="catalytic activity">
    <reaction evidence="1">
        <text>ATP + protein L-histidine = ADP + protein N-phospho-L-histidine.</text>
        <dbReference type="EC" id="2.7.13.3"/>
    </reaction>
</comment>
<dbReference type="InterPro" id="IPR011006">
    <property type="entry name" value="CheY-like_superfamily"/>
</dbReference>
<keyword evidence="4" id="KW-0902">Two-component regulatory system</keyword>
<dbReference type="InterPro" id="IPR011123">
    <property type="entry name" value="Y_Y_Y"/>
</dbReference>
<dbReference type="RefSeq" id="WP_346050673.1">
    <property type="nucleotide sequence ID" value="NZ_JAYGII010000005.1"/>
</dbReference>
<dbReference type="PROSITE" id="PS50110">
    <property type="entry name" value="RESPONSE_REGULATORY"/>
    <property type="match status" value="1"/>
</dbReference>
<dbReference type="SMART" id="SM00388">
    <property type="entry name" value="HisKA"/>
    <property type="match status" value="1"/>
</dbReference>
<dbReference type="GO" id="GO:0000155">
    <property type="term" value="F:phosphorelay sensor kinase activity"/>
    <property type="evidence" value="ECO:0007669"/>
    <property type="project" value="InterPro"/>
</dbReference>
<proteinExistence type="predicted"/>
<dbReference type="CDD" id="cd17546">
    <property type="entry name" value="REC_hyHK_CKI1_RcsC-like"/>
    <property type="match status" value="1"/>
</dbReference>
<dbReference type="SUPFAM" id="SSF55781">
    <property type="entry name" value="GAF domain-like"/>
    <property type="match status" value="1"/>
</dbReference>
<dbReference type="InterPro" id="IPR005467">
    <property type="entry name" value="His_kinase_dom"/>
</dbReference>
<sequence>MLVAPLSVLADLPPEPNFFVIDSDDGLPHDSIEALLQDRHGFIWIGTQGGLARWDGHRMRLYRHDRHDPDSLPGSHVRDLVEDRAGNIWVATLSGGVARIDGGTGRVERVGPEQGLADPHVSALAVAPDGGIWAAHPAAGLSRIDPLRMTATPRLRSWGEDNDRPGAHALAADTEGLWIGSGPGLDFLPWGAHQARTVELPKADSDSDYRGITSIALGPDREVLVAGGAGLWRGSREANSLTRVPLPLEGEVSPSLSAIARHEDGTIWLSSRHGLFSIPPDGEPSHLGAASPGEAGLPVQVLRTALIDRQGLLWLGSEAAGLIRALPIPPGLDVHRLQHGGNTVSIWALARDEQRSWVGTERDGVLALDAEGRLQRAWLYDADRGQGENIWSLATGGQGVWVGTDEQELHLIADGGVEDRSALLADIRLSRSAALWDLLEDSQGRLWISTNGDGLHRWDPGSEVVSAFRADQSEEHGLGSDRVTVLHEDSRGRIWVGTEGDGLYVWLPDQRRFRHIPVGPRGLPGGVIEAIRHDQQGRVWVATYDGGVARLSPDGEIRVFGQAEGLPSDVVVGLEVDAEDRVWVMTSTGLARIDPDGRLARLGAAQGLPELTFHAGAHGLDPAGRPLFGAADGILVVDPAVVTVQEVDAPLRLTALRVMGEDRWRGGDNDQAVWTEGSLRLAHEQTALSLDFALLDYRDPRSHQYRYRLLGQDDDWQYTDATRPTATYTNLDPGDYRFELAVRDASGAWRELDAPLLIELPAAPWRRPEAMLAYAIFTVFALTGLFILWRRRGLRERALQREREQRQWIEQLHELSRRLAEPADRSRLLDRFLSQLLAVLPVEAAAVRLERYGNLPPTRVTRSREGKSPLSSQDAGVMALPLETRRRHLGQLHLRPLAGRPLKARDRAAVSAFTDQAAQALDTALLVAEADAANRAKTAFLAKLSHEIRTPVSGILGLADLLLRESLDERSRDYARAIASSGRSLMAILSDILDNARLEAGRVEIHPAPFDLVAAVEDTAALHAGQASAKGLAVVTHIDRELPARVVTDEVRLRQILGNLLSNATKFTTEGAITVELDRFDAERLRMSVADTGPGMTDEAVERLFQPFARAHEVAQVDGTGLGLVICRELARLMGGEIRLDTEPGAGSRFEVIFRAESAGGKRALTRSTRRFTILASPGPAGKMIALRLSESGLEVRLETALDRNMPADEIVLVCDEQGLYPREKPEWRLDWPIREARLAELLDRLSGLEAVGGKEEPSSAAVESSAQGARVLVAEDNPVNARVISDVLETAGYQLHLVGDGRSVLAAVQAWQPAVVLMDRHLPDMDGLAATRALREQGYTELPVIGLTAAISSEEHAECRRAGMDRVVVKDGNPGPMLEALRQALLGALRDDSEPNPATR</sequence>
<dbReference type="InterPro" id="IPR015943">
    <property type="entry name" value="WD40/YVTN_repeat-like_dom_sf"/>
</dbReference>
<gene>
    <name evidence="8" type="ORF">VCB98_04025</name>
</gene>
<dbReference type="InterPro" id="IPR001789">
    <property type="entry name" value="Sig_transdc_resp-reg_receiver"/>
</dbReference>
<evidence type="ECO:0000256" key="3">
    <source>
        <dbReference type="ARBA" id="ARBA00022553"/>
    </source>
</evidence>
<dbReference type="Gene3D" id="3.40.50.2300">
    <property type="match status" value="1"/>
</dbReference>
<dbReference type="Pfam" id="PF02518">
    <property type="entry name" value="HATPase_c"/>
    <property type="match status" value="1"/>
</dbReference>
<name>A0AAP6JHJ8_9GAMM</name>
<dbReference type="PANTHER" id="PTHR45339:SF1">
    <property type="entry name" value="HYBRID SIGNAL TRANSDUCTION HISTIDINE KINASE J"/>
    <property type="match status" value="1"/>
</dbReference>
<dbReference type="InterPro" id="IPR029016">
    <property type="entry name" value="GAF-like_dom_sf"/>
</dbReference>
<dbReference type="Pfam" id="PF00512">
    <property type="entry name" value="HisKA"/>
    <property type="match status" value="1"/>
</dbReference>
<dbReference type="Gene3D" id="2.130.10.10">
    <property type="entry name" value="YVTN repeat-like/Quinoprotein amine dehydrogenase"/>
    <property type="match status" value="2"/>
</dbReference>
<dbReference type="SMART" id="SM00448">
    <property type="entry name" value="REC"/>
    <property type="match status" value="1"/>
</dbReference>
<organism evidence="8 9">
    <name type="scientific">Natronospira elongata</name>
    <dbReference type="NCBI Taxonomy" id="3110268"/>
    <lineage>
        <taxon>Bacteria</taxon>
        <taxon>Pseudomonadati</taxon>
        <taxon>Pseudomonadota</taxon>
        <taxon>Gammaproteobacteria</taxon>
        <taxon>Natronospirales</taxon>
        <taxon>Natronospiraceae</taxon>
        <taxon>Natronospira</taxon>
    </lineage>
</organism>
<dbReference type="SUPFAM" id="SSF52172">
    <property type="entry name" value="CheY-like"/>
    <property type="match status" value="1"/>
</dbReference>
<dbReference type="PROSITE" id="PS50109">
    <property type="entry name" value="HIS_KIN"/>
    <property type="match status" value="1"/>
</dbReference>
<dbReference type="Proteomes" id="UP001302316">
    <property type="component" value="Unassembled WGS sequence"/>
</dbReference>
<dbReference type="EC" id="2.7.13.3" evidence="2"/>
<dbReference type="CDD" id="cd00082">
    <property type="entry name" value="HisKA"/>
    <property type="match status" value="1"/>
</dbReference>
<evidence type="ECO:0000259" key="6">
    <source>
        <dbReference type="PROSITE" id="PS50109"/>
    </source>
</evidence>
<dbReference type="SUPFAM" id="SSF55874">
    <property type="entry name" value="ATPase domain of HSP90 chaperone/DNA topoisomerase II/histidine kinase"/>
    <property type="match status" value="1"/>
</dbReference>
<dbReference type="Gene3D" id="3.30.565.10">
    <property type="entry name" value="Histidine kinase-like ATPase, C-terminal domain"/>
    <property type="match status" value="1"/>
</dbReference>
<dbReference type="Pfam" id="PF07495">
    <property type="entry name" value="Y_Y_Y"/>
    <property type="match status" value="1"/>
</dbReference>
<protein>
    <recommendedName>
        <fullName evidence="2">histidine kinase</fullName>
        <ecNumber evidence="2">2.7.13.3</ecNumber>
    </recommendedName>
</protein>
<dbReference type="InterPro" id="IPR013783">
    <property type="entry name" value="Ig-like_fold"/>
</dbReference>
<evidence type="ECO:0000256" key="4">
    <source>
        <dbReference type="ARBA" id="ARBA00023012"/>
    </source>
</evidence>
<dbReference type="InterPro" id="IPR003594">
    <property type="entry name" value="HATPase_dom"/>
</dbReference>
<dbReference type="SUPFAM" id="SSF47384">
    <property type="entry name" value="Homodimeric domain of signal transducing histidine kinase"/>
    <property type="match status" value="1"/>
</dbReference>
<dbReference type="Pfam" id="PF07494">
    <property type="entry name" value="Reg_prop"/>
    <property type="match status" value="5"/>
</dbReference>
<dbReference type="InterPro" id="IPR003661">
    <property type="entry name" value="HisK_dim/P_dom"/>
</dbReference>
<evidence type="ECO:0000256" key="2">
    <source>
        <dbReference type="ARBA" id="ARBA00012438"/>
    </source>
</evidence>
<keyword evidence="9" id="KW-1185">Reference proteome</keyword>
<reference evidence="8 9" key="1">
    <citation type="submission" date="2023-12" db="EMBL/GenBank/DDBJ databases">
        <title>Whole-genome sequencing of halo(alkali)philic microorganisms from hypersaline lakes.</title>
        <authorList>
            <person name="Sorokin D.Y."/>
            <person name="Merkel A.Y."/>
            <person name="Messina E."/>
            <person name="Yakimov M."/>
        </authorList>
    </citation>
    <scope>NUCLEOTIDE SEQUENCE [LARGE SCALE GENOMIC DNA]</scope>
    <source>
        <strain evidence="8 9">AB-CW1</strain>
    </source>
</reference>
<feature type="modified residue" description="4-aspartylphosphate" evidence="5">
    <location>
        <position position="1320"/>
    </location>
</feature>
<dbReference type="SUPFAM" id="SSF63829">
    <property type="entry name" value="Calcium-dependent phosphotriesterase"/>
    <property type="match status" value="3"/>
</dbReference>